<evidence type="ECO:0000256" key="3">
    <source>
        <dbReference type="ARBA" id="ARBA00022801"/>
    </source>
</evidence>
<keyword evidence="2 7" id="KW-0645">Protease</keyword>
<comment type="similarity">
    <text evidence="5">Belongs to the Prp family.</text>
</comment>
<dbReference type="Proteomes" id="UP000823960">
    <property type="component" value="Unassembled WGS sequence"/>
</dbReference>
<comment type="caution">
    <text evidence="7">The sequence shown here is derived from an EMBL/GenBank/DDBJ whole genome shotgun (WGS) entry which is preliminary data.</text>
</comment>
<evidence type="ECO:0000256" key="2">
    <source>
        <dbReference type="ARBA" id="ARBA00022670"/>
    </source>
</evidence>
<dbReference type="GO" id="GO:0006508">
    <property type="term" value="P:proteolysis"/>
    <property type="evidence" value="ECO:0007669"/>
    <property type="project" value="UniProtKB-KW"/>
</dbReference>
<evidence type="ECO:0000256" key="6">
    <source>
        <dbReference type="ARBA" id="ARBA00044538"/>
    </source>
</evidence>
<organism evidence="7 8">
    <name type="scientific">Candidatus Faeciplasma avium</name>
    <dbReference type="NCBI Taxonomy" id="2840798"/>
    <lineage>
        <taxon>Bacteria</taxon>
        <taxon>Bacillati</taxon>
        <taxon>Bacillota</taxon>
        <taxon>Clostridia</taxon>
        <taxon>Eubacteriales</taxon>
        <taxon>Oscillospiraceae</taxon>
        <taxon>Oscillospiraceae incertae sedis</taxon>
        <taxon>Candidatus Faeciplasma</taxon>
    </lineage>
</organism>
<evidence type="ECO:0000256" key="1">
    <source>
        <dbReference type="ARBA" id="ARBA00022517"/>
    </source>
</evidence>
<evidence type="ECO:0000313" key="8">
    <source>
        <dbReference type="Proteomes" id="UP000823960"/>
    </source>
</evidence>
<dbReference type="GO" id="GO:0008234">
    <property type="term" value="F:cysteine-type peptidase activity"/>
    <property type="evidence" value="ECO:0007669"/>
    <property type="project" value="UniProtKB-KW"/>
</dbReference>
<dbReference type="InterPro" id="IPR007422">
    <property type="entry name" value="Peptidase_Prp"/>
</dbReference>
<accession>A0A9D1T418</accession>
<dbReference type="Pfam" id="PF04327">
    <property type="entry name" value="Peptidase_Prp"/>
    <property type="match status" value="1"/>
</dbReference>
<dbReference type="CDD" id="cd16332">
    <property type="entry name" value="Prp-like"/>
    <property type="match status" value="1"/>
</dbReference>
<dbReference type="Gene3D" id="3.30.70.1490">
    <property type="entry name" value="Cysteine protease Prp"/>
    <property type="match status" value="1"/>
</dbReference>
<evidence type="ECO:0000256" key="5">
    <source>
        <dbReference type="ARBA" id="ARBA00044503"/>
    </source>
</evidence>
<gene>
    <name evidence="7" type="ORF">IAD28_05110</name>
</gene>
<dbReference type="InterPro" id="IPR036764">
    <property type="entry name" value="Peptidase_Prp_sf"/>
</dbReference>
<dbReference type="PANTHER" id="PTHR39178:SF1">
    <property type="entry name" value="RIBOSOMAL-PROCESSING CYSTEINE PROTEASE PRP"/>
    <property type="match status" value="1"/>
</dbReference>
<dbReference type="AlphaFoldDB" id="A0A9D1T418"/>
<dbReference type="SUPFAM" id="SSF118010">
    <property type="entry name" value="TM1457-like"/>
    <property type="match status" value="1"/>
</dbReference>
<keyword evidence="3" id="KW-0378">Hydrolase</keyword>
<keyword evidence="1" id="KW-0690">Ribosome biogenesis</keyword>
<dbReference type="EMBL" id="DVOL01000070">
    <property type="protein sequence ID" value="HIV11050.1"/>
    <property type="molecule type" value="Genomic_DNA"/>
</dbReference>
<evidence type="ECO:0000313" key="7">
    <source>
        <dbReference type="EMBL" id="HIV11050.1"/>
    </source>
</evidence>
<name>A0A9D1T418_9FIRM</name>
<protein>
    <recommendedName>
        <fullName evidence="6">Ribosomal processing cysteine protease Prp</fullName>
    </recommendedName>
</protein>
<sequence length="109" mass="11856">MITAGFFTDSDGRITGFKISGHSGYKEAGSDIVCASVSSAVMLSVNTMSEQFGLELETAVPGDGELVCIAYPSSLNRDWDRLAYSLYAHLTELEKEFSENLKVVFLSEC</sequence>
<dbReference type="PANTHER" id="PTHR39178">
    <property type="entry name" value="HYPOTHETICAL RIBOSOME-ASSOCIATED PROTEIN"/>
    <property type="match status" value="1"/>
</dbReference>
<dbReference type="GO" id="GO:0042254">
    <property type="term" value="P:ribosome biogenesis"/>
    <property type="evidence" value="ECO:0007669"/>
    <property type="project" value="UniProtKB-KW"/>
</dbReference>
<proteinExistence type="inferred from homology"/>
<reference evidence="7" key="2">
    <citation type="journal article" date="2021" name="PeerJ">
        <title>Extensive microbial diversity within the chicken gut microbiome revealed by metagenomics and culture.</title>
        <authorList>
            <person name="Gilroy R."/>
            <person name="Ravi A."/>
            <person name="Getino M."/>
            <person name="Pursley I."/>
            <person name="Horton D.L."/>
            <person name="Alikhan N.F."/>
            <person name="Baker D."/>
            <person name="Gharbi K."/>
            <person name="Hall N."/>
            <person name="Watson M."/>
            <person name="Adriaenssens E.M."/>
            <person name="Foster-Nyarko E."/>
            <person name="Jarju S."/>
            <person name="Secka A."/>
            <person name="Antonio M."/>
            <person name="Oren A."/>
            <person name="Chaudhuri R.R."/>
            <person name="La Ragione R."/>
            <person name="Hildebrand F."/>
            <person name="Pallen M.J."/>
        </authorList>
    </citation>
    <scope>NUCLEOTIDE SEQUENCE</scope>
    <source>
        <strain evidence="7">1370</strain>
    </source>
</reference>
<evidence type="ECO:0000256" key="4">
    <source>
        <dbReference type="ARBA" id="ARBA00022807"/>
    </source>
</evidence>
<keyword evidence="4" id="KW-0788">Thiol protease</keyword>
<reference evidence="7" key="1">
    <citation type="submission" date="2020-10" db="EMBL/GenBank/DDBJ databases">
        <authorList>
            <person name="Gilroy R."/>
        </authorList>
    </citation>
    <scope>NUCLEOTIDE SEQUENCE</scope>
    <source>
        <strain evidence="7">1370</strain>
    </source>
</reference>